<protein>
    <recommendedName>
        <fullName evidence="3">Bifunctional inhibitor/plant lipid transfer protein/seed storage helical domain-containing protein</fullName>
    </recommendedName>
</protein>
<evidence type="ECO:0000259" key="3">
    <source>
        <dbReference type="SMART" id="SM00499"/>
    </source>
</evidence>
<name>A0A7J9JA84_9ROSI</name>
<evidence type="ECO:0000256" key="2">
    <source>
        <dbReference type="SAM" id="SignalP"/>
    </source>
</evidence>
<dbReference type="InterPro" id="IPR016140">
    <property type="entry name" value="Bifunc_inhib/LTP/seed_store"/>
</dbReference>
<dbReference type="Proteomes" id="UP000593575">
    <property type="component" value="Unassembled WGS sequence"/>
</dbReference>
<feature type="domain" description="Bifunctional inhibitor/plant lipid transfer protein/seed storage helical" evidence="3">
    <location>
        <begin position="51"/>
        <end position="132"/>
    </location>
</feature>
<dbReference type="InterPro" id="IPR027923">
    <property type="entry name" value="Hydrophob_seed_dom"/>
</dbReference>
<feature type="non-terminal residue" evidence="4">
    <location>
        <position position="1"/>
    </location>
</feature>
<accession>A0A7J9JA84</accession>
<feature type="chain" id="PRO_5029808146" description="Bifunctional inhibitor/plant lipid transfer protein/seed storage helical domain-containing protein" evidence="2">
    <location>
        <begin position="26"/>
        <end position="132"/>
    </location>
</feature>
<dbReference type="EMBL" id="JABFAE010000007">
    <property type="protein sequence ID" value="MBA0831187.1"/>
    <property type="molecule type" value="Genomic_DNA"/>
</dbReference>
<dbReference type="PANTHER" id="PTHR31731">
    <property type="match status" value="1"/>
</dbReference>
<dbReference type="CDD" id="cd01958">
    <property type="entry name" value="HPS_like"/>
    <property type="match status" value="1"/>
</dbReference>
<dbReference type="Gene3D" id="1.10.110.10">
    <property type="entry name" value="Plant lipid-transfer and hydrophobic proteins"/>
    <property type="match status" value="1"/>
</dbReference>
<dbReference type="SMART" id="SM00499">
    <property type="entry name" value="AAI"/>
    <property type="match status" value="1"/>
</dbReference>
<evidence type="ECO:0000256" key="1">
    <source>
        <dbReference type="ARBA" id="ARBA00008965"/>
    </source>
</evidence>
<dbReference type="AlphaFoldDB" id="A0A7J9JA84"/>
<keyword evidence="2" id="KW-0732">Signal</keyword>
<dbReference type="PROSITE" id="PS51257">
    <property type="entry name" value="PROKAR_LIPOPROTEIN"/>
    <property type="match status" value="1"/>
</dbReference>
<evidence type="ECO:0000313" key="4">
    <source>
        <dbReference type="EMBL" id="MBA0831187.1"/>
    </source>
</evidence>
<gene>
    <name evidence="4" type="ORF">Goarm_015668</name>
</gene>
<comment type="similarity">
    <text evidence="1">Belongs to the plant LTP family. PEARLI1 subfamily.</text>
</comment>
<comment type="caution">
    <text evidence="4">The sequence shown here is derived from an EMBL/GenBank/DDBJ whole genome shotgun (WGS) entry which is preliminary data.</text>
</comment>
<proteinExistence type="inferred from homology"/>
<dbReference type="InterPro" id="IPR036312">
    <property type="entry name" value="Bifun_inhib/LTP/seed_sf"/>
</dbReference>
<reference evidence="4 5" key="1">
    <citation type="journal article" date="2019" name="Genome Biol. Evol.">
        <title>Insights into the evolution of the New World diploid cottons (Gossypium, subgenus Houzingenia) based on genome sequencing.</title>
        <authorList>
            <person name="Grover C.E."/>
            <person name="Arick M.A. 2nd"/>
            <person name="Thrash A."/>
            <person name="Conover J.L."/>
            <person name="Sanders W.S."/>
            <person name="Peterson D.G."/>
            <person name="Frelichowski J.E."/>
            <person name="Scheffler J.A."/>
            <person name="Scheffler B.E."/>
            <person name="Wendel J.F."/>
        </authorList>
    </citation>
    <scope>NUCLEOTIDE SEQUENCE [LARGE SCALE GENOMIC DNA]</scope>
    <source>
        <strain evidence="4">6</strain>
        <tissue evidence="4">Leaf</tissue>
    </source>
</reference>
<sequence length="132" mass="13543">MASKKSASMAFFLALNILFFSLVSACGSCSSPTPKPRPNPNPFSASAQGSCPMDIHKLGVCANLLDLVNVNVGSPQATPCCSLLGGLNEIEAATCLCTAIRANVLGINLNIPLSVSLVLNACSINVPSGFQC</sequence>
<evidence type="ECO:0000313" key="5">
    <source>
        <dbReference type="Proteomes" id="UP000593575"/>
    </source>
</evidence>
<dbReference type="SUPFAM" id="SSF47699">
    <property type="entry name" value="Bifunctional inhibitor/lipid-transfer protein/seed storage 2S albumin"/>
    <property type="match status" value="1"/>
</dbReference>
<dbReference type="InterPro" id="IPR051636">
    <property type="entry name" value="Plant_LTP/defense-related"/>
</dbReference>
<dbReference type="Pfam" id="PF14547">
    <property type="entry name" value="Hydrophob_seed"/>
    <property type="match status" value="1"/>
</dbReference>
<keyword evidence="5" id="KW-1185">Reference proteome</keyword>
<feature type="signal peptide" evidence="2">
    <location>
        <begin position="1"/>
        <end position="25"/>
    </location>
</feature>
<organism evidence="4 5">
    <name type="scientific">Gossypium armourianum</name>
    <dbReference type="NCBI Taxonomy" id="34283"/>
    <lineage>
        <taxon>Eukaryota</taxon>
        <taxon>Viridiplantae</taxon>
        <taxon>Streptophyta</taxon>
        <taxon>Embryophyta</taxon>
        <taxon>Tracheophyta</taxon>
        <taxon>Spermatophyta</taxon>
        <taxon>Magnoliopsida</taxon>
        <taxon>eudicotyledons</taxon>
        <taxon>Gunneridae</taxon>
        <taxon>Pentapetalae</taxon>
        <taxon>rosids</taxon>
        <taxon>malvids</taxon>
        <taxon>Malvales</taxon>
        <taxon>Malvaceae</taxon>
        <taxon>Malvoideae</taxon>
        <taxon>Gossypium</taxon>
    </lineage>
</organism>